<dbReference type="Pfam" id="PF13735">
    <property type="entry name" value="tRNA_NucTran2_2"/>
    <property type="match status" value="1"/>
</dbReference>
<evidence type="ECO:0000313" key="13">
    <source>
        <dbReference type="EMBL" id="RDU24478.1"/>
    </source>
</evidence>
<evidence type="ECO:0000256" key="8">
    <source>
        <dbReference type="ARBA" id="ARBA00022884"/>
    </source>
</evidence>
<feature type="domain" description="CCA-adding enzyme C-terminal" evidence="12">
    <location>
        <begin position="296"/>
        <end position="437"/>
    </location>
</feature>
<evidence type="ECO:0000256" key="7">
    <source>
        <dbReference type="ARBA" id="ARBA00022842"/>
    </source>
</evidence>
<dbReference type="Gene3D" id="1.10.3090.10">
    <property type="entry name" value="cca-adding enzyme, domain 2"/>
    <property type="match status" value="1"/>
</dbReference>
<dbReference type="Proteomes" id="UP000255036">
    <property type="component" value="Unassembled WGS sequence"/>
</dbReference>
<feature type="domain" description="Poly A polymerase head" evidence="10">
    <location>
        <begin position="23"/>
        <end position="143"/>
    </location>
</feature>
<keyword evidence="4 13" id="KW-0548">Nucleotidyltransferase</keyword>
<keyword evidence="14" id="KW-1185">Reference proteome</keyword>
<accession>A0A371AY23</accession>
<feature type="domain" description="tRNA nucleotidyltransferase/poly(A) polymerase RNA and SrmB- binding" evidence="11">
    <location>
        <begin position="170"/>
        <end position="230"/>
    </location>
</feature>
<dbReference type="EC" id="2.7.7.72" evidence="13"/>
<organism evidence="13 14">
    <name type="scientific">Anaerosacchariphilus polymeriproducens</name>
    <dbReference type="NCBI Taxonomy" id="1812858"/>
    <lineage>
        <taxon>Bacteria</taxon>
        <taxon>Bacillati</taxon>
        <taxon>Bacillota</taxon>
        <taxon>Clostridia</taxon>
        <taxon>Lachnospirales</taxon>
        <taxon>Lachnospiraceae</taxon>
        <taxon>Anaerosacchariphilus</taxon>
    </lineage>
</organism>
<dbReference type="GO" id="GO:0000049">
    <property type="term" value="F:tRNA binding"/>
    <property type="evidence" value="ECO:0007669"/>
    <property type="project" value="TreeGrafter"/>
</dbReference>
<dbReference type="Gene3D" id="1.10.246.80">
    <property type="match status" value="1"/>
</dbReference>
<comment type="cofactor">
    <cofactor evidence="1">
        <name>Mg(2+)</name>
        <dbReference type="ChEBI" id="CHEBI:18420"/>
    </cofactor>
</comment>
<dbReference type="OrthoDB" id="9805698at2"/>
<dbReference type="InterPro" id="IPR043519">
    <property type="entry name" value="NT_sf"/>
</dbReference>
<sequence>MVVKLPQKVKYIIDTLTEHGYEAYAVGGCVRDSVLGRIPEDWDITTSAKPDQVKEIFRRSIDTGIVHGTVTVIIANEGFEVTTYRIDGEYEDSRHPKEVTFTACLEEDLKRRDFTINAMAYNESQGIVDKFEGLEDLKKGIIRCVGNAEERFQEDALRMLRAVRFSAQLGFDIDEMTKEAIKCLAPALSRISAERIQVELVKLLISDHPEQILTAYQTGITKVILPEFDTMMETPQNTPHHKYCVGEHTVKAMQGIKADKVLRLTMLLHDVAKPACRTVDKAGIDHFYRHPQKGSEMATEILKRLKFDNETIRYVSKLVYWHDDQPKLTMAGIRKAIYKVGEDIFPLLFMVKFADIHAQSDYHQEEKQYEIKKMMEIYEKIIEQKDCISLKDLAVSGKDLIEEGIKPGKEIGNLLNKLLMIVIEDPSKNERQQLISYVRELNKAK</sequence>
<comment type="similarity">
    <text evidence="9">Belongs to the tRNA nucleotidyltransferase/poly(A) polymerase family.</text>
</comment>
<evidence type="ECO:0000259" key="12">
    <source>
        <dbReference type="Pfam" id="PF13735"/>
    </source>
</evidence>
<dbReference type="GO" id="GO:0000166">
    <property type="term" value="F:nucleotide binding"/>
    <property type="evidence" value="ECO:0007669"/>
    <property type="project" value="UniProtKB-KW"/>
</dbReference>
<dbReference type="GO" id="GO:0046872">
    <property type="term" value="F:metal ion binding"/>
    <property type="evidence" value="ECO:0007669"/>
    <property type="project" value="UniProtKB-KW"/>
</dbReference>
<dbReference type="PANTHER" id="PTHR46173">
    <property type="entry name" value="CCA TRNA NUCLEOTIDYLTRANSFERASE 1, MITOCHONDRIAL"/>
    <property type="match status" value="1"/>
</dbReference>
<proteinExistence type="inferred from homology"/>
<name>A0A371AY23_9FIRM</name>
<keyword evidence="5" id="KW-0479">Metal-binding</keyword>
<dbReference type="GO" id="GO:0008033">
    <property type="term" value="P:tRNA processing"/>
    <property type="evidence" value="ECO:0007669"/>
    <property type="project" value="UniProtKB-KW"/>
</dbReference>
<evidence type="ECO:0000259" key="11">
    <source>
        <dbReference type="Pfam" id="PF12627"/>
    </source>
</evidence>
<keyword evidence="2 9" id="KW-0808">Transferase</keyword>
<evidence type="ECO:0000256" key="2">
    <source>
        <dbReference type="ARBA" id="ARBA00022679"/>
    </source>
</evidence>
<dbReference type="Gene3D" id="3.30.460.10">
    <property type="entry name" value="Beta Polymerase, domain 2"/>
    <property type="match status" value="1"/>
</dbReference>
<evidence type="ECO:0000313" key="14">
    <source>
        <dbReference type="Proteomes" id="UP000255036"/>
    </source>
</evidence>
<comment type="caution">
    <text evidence="13">The sequence shown here is derived from an EMBL/GenBank/DDBJ whole genome shotgun (WGS) entry which is preliminary data.</text>
</comment>
<dbReference type="EMBL" id="QRCT01000012">
    <property type="protein sequence ID" value="RDU24478.1"/>
    <property type="molecule type" value="Genomic_DNA"/>
</dbReference>
<dbReference type="NCBIfam" id="NF009814">
    <property type="entry name" value="PRK13299.1"/>
    <property type="match status" value="1"/>
</dbReference>
<evidence type="ECO:0000259" key="10">
    <source>
        <dbReference type="Pfam" id="PF01743"/>
    </source>
</evidence>
<keyword evidence="8 9" id="KW-0694">RNA-binding</keyword>
<dbReference type="Pfam" id="PF01743">
    <property type="entry name" value="PolyA_pol"/>
    <property type="match status" value="1"/>
</dbReference>
<keyword evidence="3" id="KW-0819">tRNA processing</keyword>
<dbReference type="InterPro" id="IPR050264">
    <property type="entry name" value="Bact_CCA-adding_enz_type3_sf"/>
</dbReference>
<dbReference type="InterPro" id="IPR032810">
    <property type="entry name" value="CCA-adding_enz_C"/>
</dbReference>
<dbReference type="CDD" id="cd05398">
    <property type="entry name" value="NT_ClassII-CCAase"/>
    <property type="match status" value="1"/>
</dbReference>
<dbReference type="InterPro" id="IPR002646">
    <property type="entry name" value="PolA_pol_head_dom"/>
</dbReference>
<reference evidence="13 14" key="1">
    <citation type="submission" date="2018-07" db="EMBL/GenBank/DDBJ databases">
        <title>Anaerosacharophilus polymeroproducens gen. nov. sp. nov., an anaerobic bacterium isolated from salt field.</title>
        <authorList>
            <person name="Kim W."/>
            <person name="Yang S.-H."/>
            <person name="Oh J."/>
            <person name="Lee J.-H."/>
            <person name="Kwon K.K."/>
        </authorList>
    </citation>
    <scope>NUCLEOTIDE SEQUENCE [LARGE SCALE GENOMIC DNA]</scope>
    <source>
        <strain evidence="13 14">MCWD5</strain>
    </source>
</reference>
<evidence type="ECO:0000256" key="5">
    <source>
        <dbReference type="ARBA" id="ARBA00022723"/>
    </source>
</evidence>
<evidence type="ECO:0000256" key="6">
    <source>
        <dbReference type="ARBA" id="ARBA00022741"/>
    </source>
</evidence>
<dbReference type="SUPFAM" id="SSF81301">
    <property type="entry name" value="Nucleotidyltransferase"/>
    <property type="match status" value="1"/>
</dbReference>
<keyword evidence="7" id="KW-0460">Magnesium</keyword>
<dbReference type="PANTHER" id="PTHR46173:SF1">
    <property type="entry name" value="CCA TRNA NUCLEOTIDYLTRANSFERASE 1, MITOCHONDRIAL"/>
    <property type="match status" value="1"/>
</dbReference>
<dbReference type="InterPro" id="IPR032828">
    <property type="entry name" value="PolyA_RNA-bd"/>
</dbReference>
<dbReference type="SUPFAM" id="SSF81891">
    <property type="entry name" value="Poly A polymerase C-terminal region-like"/>
    <property type="match status" value="1"/>
</dbReference>
<evidence type="ECO:0000256" key="3">
    <source>
        <dbReference type="ARBA" id="ARBA00022694"/>
    </source>
</evidence>
<evidence type="ECO:0000256" key="1">
    <source>
        <dbReference type="ARBA" id="ARBA00001946"/>
    </source>
</evidence>
<gene>
    <name evidence="13" type="ORF">DWV06_03110</name>
</gene>
<dbReference type="AlphaFoldDB" id="A0A371AY23"/>
<keyword evidence="6" id="KW-0547">Nucleotide-binding</keyword>
<evidence type="ECO:0000256" key="4">
    <source>
        <dbReference type="ARBA" id="ARBA00022695"/>
    </source>
</evidence>
<protein>
    <submittedName>
        <fullName evidence="13">CCA tRNA nucleotidyltransferase</fullName>
        <ecNumber evidence="13">2.7.7.72</ecNumber>
    </submittedName>
</protein>
<dbReference type="Pfam" id="PF12627">
    <property type="entry name" value="PolyA_pol_RNAbd"/>
    <property type="match status" value="1"/>
</dbReference>
<dbReference type="RefSeq" id="WP_115480711.1">
    <property type="nucleotide sequence ID" value="NZ_QRCT01000012.1"/>
</dbReference>
<dbReference type="GO" id="GO:0004810">
    <property type="term" value="F:CCA tRNA nucleotidyltransferase activity"/>
    <property type="evidence" value="ECO:0007669"/>
    <property type="project" value="UniProtKB-EC"/>
</dbReference>
<evidence type="ECO:0000256" key="9">
    <source>
        <dbReference type="RuleBase" id="RU003953"/>
    </source>
</evidence>